<dbReference type="SMART" id="SM00220">
    <property type="entry name" value="S_TKc"/>
    <property type="match status" value="1"/>
</dbReference>
<keyword evidence="6 12" id="KW-0547">Nucleotide-binding</keyword>
<evidence type="ECO:0000256" key="11">
    <source>
        <dbReference type="ARBA" id="ARBA00023180"/>
    </source>
</evidence>
<keyword evidence="16" id="KW-1185">Reference proteome</keyword>
<dbReference type="Pfam" id="PF07714">
    <property type="entry name" value="PK_Tyr_Ser-Thr"/>
    <property type="match status" value="1"/>
</dbReference>
<name>A0ABM3HT90_9MYRT</name>
<evidence type="ECO:0000256" key="1">
    <source>
        <dbReference type="ARBA" id="ARBA00004479"/>
    </source>
</evidence>
<keyword evidence="4" id="KW-0812">Transmembrane</keyword>
<evidence type="ECO:0000313" key="17">
    <source>
        <dbReference type="RefSeq" id="XP_048139824.1"/>
    </source>
</evidence>
<feature type="domain" description="Protein kinase" evidence="15">
    <location>
        <begin position="548"/>
        <end position="823"/>
    </location>
</feature>
<dbReference type="InterPro" id="IPR017441">
    <property type="entry name" value="Protein_kinase_ATP_BS"/>
</dbReference>
<evidence type="ECO:0000256" key="8">
    <source>
        <dbReference type="ARBA" id="ARBA00022840"/>
    </source>
</evidence>
<accession>A0ABM3HT90</accession>
<feature type="chain" id="PRO_5045707343" evidence="14">
    <location>
        <begin position="20"/>
        <end position="920"/>
    </location>
</feature>
<dbReference type="GeneID" id="115732719"/>
<keyword evidence="9" id="KW-1133">Transmembrane helix</keyword>
<reference evidence="17" key="1">
    <citation type="submission" date="2025-08" db="UniProtKB">
        <authorList>
            <consortium name="RefSeq"/>
        </authorList>
    </citation>
    <scope>IDENTIFICATION</scope>
    <source>
        <tissue evidence="17">Leaf</tissue>
    </source>
</reference>
<feature type="compositionally biased region" description="Basic and acidic residues" evidence="13">
    <location>
        <begin position="835"/>
        <end position="846"/>
    </location>
</feature>
<keyword evidence="7" id="KW-0418">Kinase</keyword>
<dbReference type="InterPro" id="IPR000719">
    <property type="entry name" value="Prot_kinase_dom"/>
</dbReference>
<keyword evidence="8 12" id="KW-0067">ATP-binding</keyword>
<evidence type="ECO:0000256" key="12">
    <source>
        <dbReference type="PROSITE-ProRule" id="PRU10141"/>
    </source>
</evidence>
<feature type="compositionally biased region" description="Polar residues" evidence="13">
    <location>
        <begin position="885"/>
        <end position="900"/>
    </location>
</feature>
<dbReference type="InterPro" id="IPR045272">
    <property type="entry name" value="ANXUR1/2-like"/>
</dbReference>
<sequence>MKNMKPPLLLFISVTVSLAALGVSVTVDNVGAYQPTNDIAVNCGFSSNSTADDNRTWIGDADGSSNYSPIEKTRSSVNASANSPSPAVRSSVPYYTARLSRSEFAYTFHVTAGPKFVRLHFFPSDYLDFRRADSFFSVEAPGYTLLRNFRANLFADYTSSASFSKEFCLTVGDDQILNITFTPTPGGSDNYAFVNGIEVVSMPEKLYYNTVIDLEEGIKLAGQEAPYTFRAGQGGLYPFAATDALEAVKRLNVGGQFIGPASDTGMYRTWDADHDYVTSSYIEVLPVNTTIQLIYSDQVPNYTAPDSVYMTARTMGMNRSINLSSKLTWSVEVDAKFYYLVRLHFCEFQIEGNNPLDRLFEIFINSQLVENRADVISWSGKGMPVYRDYAVYMDGGGGHKKRTNLSVTLEALPIDDTVYSDAILNGLEIFKINNLGGNLAGLNPDLVPYNQPVLPPESKASSSNHGKTAKIAIIASVASSFAVLSLLAFFLYRRRNGAKDSALSDPTSWWGPVSYEMTKSMKTQGSSLPSDLCRHFSLAEIRAATNNFDEVFIIGVGGFGNVYKGYVDGGATQVAIKRLNPRSQQGLHEFMTEIEMLSQLRHLHLVSLIGFCNDAGEMILVYDYMARGTLRDHLYNTDNPPLPWKQRLEICTGAARGLHYLHTGAKHTIIHRDMKTTNILLNEKWVAKVSDFGLSRVGPTSVSKAHVSTVVKGTFGYMDPEYYRRQQLTNKSDVYSFGVVLFEVLCARPAVNRMAQMEQISLANWAQSCCKSGAVDKMVDPHLKGAIAHECLNKFCEIAMSCLQDEGIKRPSMNDVVLGLEFALQLQVSSEKEVITDDVGDSVHDGDDSDDDEAPIGGHRMDRSDELFSASHSGSGKSRGRPAVTPTSSYDVYDESMTSYDSDKLPSGAVFSEIMNPKAR</sequence>
<dbReference type="PROSITE" id="PS50011">
    <property type="entry name" value="PROTEIN_KINASE_DOM"/>
    <property type="match status" value="1"/>
</dbReference>
<dbReference type="Gene3D" id="3.30.200.20">
    <property type="entry name" value="Phosphorylase Kinase, domain 1"/>
    <property type="match status" value="1"/>
</dbReference>
<dbReference type="PROSITE" id="PS00108">
    <property type="entry name" value="PROTEIN_KINASE_ST"/>
    <property type="match status" value="1"/>
</dbReference>
<evidence type="ECO:0000313" key="16">
    <source>
        <dbReference type="Proteomes" id="UP000827889"/>
    </source>
</evidence>
<evidence type="ECO:0000256" key="6">
    <source>
        <dbReference type="ARBA" id="ARBA00022741"/>
    </source>
</evidence>
<evidence type="ECO:0000256" key="2">
    <source>
        <dbReference type="ARBA" id="ARBA00022527"/>
    </source>
</evidence>
<feature type="region of interest" description="Disordered" evidence="13">
    <location>
        <begin position="835"/>
        <end position="920"/>
    </location>
</feature>
<dbReference type="InterPro" id="IPR024788">
    <property type="entry name" value="Malectin-like_Carb-bd_dom"/>
</dbReference>
<keyword evidence="5 14" id="KW-0732">Signal</keyword>
<evidence type="ECO:0000259" key="15">
    <source>
        <dbReference type="PROSITE" id="PS50011"/>
    </source>
</evidence>
<evidence type="ECO:0000256" key="7">
    <source>
        <dbReference type="ARBA" id="ARBA00022777"/>
    </source>
</evidence>
<evidence type="ECO:0000256" key="14">
    <source>
        <dbReference type="SAM" id="SignalP"/>
    </source>
</evidence>
<dbReference type="InterPro" id="IPR008271">
    <property type="entry name" value="Ser/Thr_kinase_AS"/>
</dbReference>
<dbReference type="RefSeq" id="XP_048139824.1">
    <property type="nucleotide sequence ID" value="XM_048283867.1"/>
</dbReference>
<evidence type="ECO:0000256" key="9">
    <source>
        <dbReference type="ARBA" id="ARBA00022989"/>
    </source>
</evidence>
<dbReference type="Pfam" id="PF12819">
    <property type="entry name" value="Malectin_like"/>
    <property type="match status" value="1"/>
</dbReference>
<dbReference type="InterPro" id="IPR001245">
    <property type="entry name" value="Ser-Thr/Tyr_kinase_cat_dom"/>
</dbReference>
<dbReference type="Gene3D" id="2.60.120.430">
    <property type="entry name" value="Galactose-binding lectin"/>
    <property type="match status" value="2"/>
</dbReference>
<dbReference type="PANTHER" id="PTHR34590">
    <property type="entry name" value="OS03G0124300 PROTEIN-RELATED"/>
    <property type="match status" value="1"/>
</dbReference>
<comment type="subcellular location">
    <subcellularLocation>
        <location evidence="1">Membrane</location>
        <topology evidence="1">Single-pass type I membrane protein</topology>
    </subcellularLocation>
</comment>
<keyword evidence="10" id="KW-0472">Membrane</keyword>
<dbReference type="SUPFAM" id="SSF56112">
    <property type="entry name" value="Protein kinase-like (PK-like)"/>
    <property type="match status" value="1"/>
</dbReference>
<feature type="signal peptide" evidence="14">
    <location>
        <begin position="1"/>
        <end position="19"/>
    </location>
</feature>
<evidence type="ECO:0000256" key="13">
    <source>
        <dbReference type="SAM" id="MobiDB-lite"/>
    </source>
</evidence>
<dbReference type="Gene3D" id="1.10.510.10">
    <property type="entry name" value="Transferase(Phosphotransferase) domain 1"/>
    <property type="match status" value="1"/>
</dbReference>
<organism evidence="16 17">
    <name type="scientific">Rhodamnia argentea</name>
    <dbReference type="NCBI Taxonomy" id="178133"/>
    <lineage>
        <taxon>Eukaryota</taxon>
        <taxon>Viridiplantae</taxon>
        <taxon>Streptophyta</taxon>
        <taxon>Embryophyta</taxon>
        <taxon>Tracheophyta</taxon>
        <taxon>Spermatophyta</taxon>
        <taxon>Magnoliopsida</taxon>
        <taxon>eudicotyledons</taxon>
        <taxon>Gunneridae</taxon>
        <taxon>Pentapetalae</taxon>
        <taxon>rosids</taxon>
        <taxon>malvids</taxon>
        <taxon>Myrtales</taxon>
        <taxon>Myrtaceae</taxon>
        <taxon>Myrtoideae</taxon>
        <taxon>Myrteae</taxon>
        <taxon>Australasian group</taxon>
        <taxon>Rhodamnia</taxon>
    </lineage>
</organism>
<keyword evidence="11" id="KW-0325">Glycoprotein</keyword>
<dbReference type="CDD" id="cd14066">
    <property type="entry name" value="STKc_IRAK"/>
    <property type="match status" value="1"/>
</dbReference>
<dbReference type="PANTHER" id="PTHR34590:SF15">
    <property type="entry name" value="PROTEIN KINASE DOMAIN-CONTAINING PROTEIN"/>
    <property type="match status" value="1"/>
</dbReference>
<protein>
    <submittedName>
        <fullName evidence="17">Receptor-like protein kinase FERONIA</fullName>
    </submittedName>
</protein>
<gene>
    <name evidence="17" type="primary">LOC115732719</name>
</gene>
<keyword evidence="3" id="KW-0808">Transferase</keyword>
<evidence type="ECO:0000256" key="10">
    <source>
        <dbReference type="ARBA" id="ARBA00023136"/>
    </source>
</evidence>
<evidence type="ECO:0000256" key="4">
    <source>
        <dbReference type="ARBA" id="ARBA00022692"/>
    </source>
</evidence>
<dbReference type="InterPro" id="IPR011009">
    <property type="entry name" value="Kinase-like_dom_sf"/>
</dbReference>
<feature type="binding site" evidence="12">
    <location>
        <position position="577"/>
    </location>
    <ligand>
        <name>ATP</name>
        <dbReference type="ChEBI" id="CHEBI:30616"/>
    </ligand>
</feature>
<proteinExistence type="predicted"/>
<dbReference type="Proteomes" id="UP000827889">
    <property type="component" value="Chromosome 8"/>
</dbReference>
<evidence type="ECO:0000256" key="3">
    <source>
        <dbReference type="ARBA" id="ARBA00022679"/>
    </source>
</evidence>
<evidence type="ECO:0000256" key="5">
    <source>
        <dbReference type="ARBA" id="ARBA00022729"/>
    </source>
</evidence>
<dbReference type="PROSITE" id="PS00107">
    <property type="entry name" value="PROTEIN_KINASE_ATP"/>
    <property type="match status" value="1"/>
</dbReference>
<keyword evidence="2" id="KW-0723">Serine/threonine-protein kinase</keyword>